<dbReference type="PROSITE" id="PS51257">
    <property type="entry name" value="PROKAR_LIPOPROTEIN"/>
    <property type="match status" value="1"/>
</dbReference>
<feature type="domain" description="PPIase FKBP-type" evidence="8">
    <location>
        <begin position="310"/>
        <end position="403"/>
    </location>
</feature>
<evidence type="ECO:0000256" key="1">
    <source>
        <dbReference type="ARBA" id="ARBA00000971"/>
    </source>
</evidence>
<evidence type="ECO:0000313" key="9">
    <source>
        <dbReference type="EMBL" id="MYN01279.1"/>
    </source>
</evidence>
<comment type="catalytic activity">
    <reaction evidence="1 6">
        <text>[protein]-peptidylproline (omega=180) = [protein]-peptidylproline (omega=0)</text>
        <dbReference type="Rhea" id="RHEA:16237"/>
        <dbReference type="Rhea" id="RHEA-COMP:10747"/>
        <dbReference type="Rhea" id="RHEA-COMP:10748"/>
        <dbReference type="ChEBI" id="CHEBI:83833"/>
        <dbReference type="ChEBI" id="CHEBI:83834"/>
        <dbReference type="EC" id="5.2.1.8"/>
    </reaction>
</comment>
<evidence type="ECO:0000256" key="5">
    <source>
        <dbReference type="ARBA" id="ARBA00023235"/>
    </source>
</evidence>
<evidence type="ECO:0000256" key="7">
    <source>
        <dbReference type="SAM" id="SignalP"/>
    </source>
</evidence>
<dbReference type="Gene3D" id="3.10.50.40">
    <property type="match status" value="3"/>
</dbReference>
<dbReference type="RefSeq" id="WP_161024286.1">
    <property type="nucleotide sequence ID" value="NZ_WWCJ01000002.1"/>
</dbReference>
<keyword evidence="10" id="KW-1185">Reference proteome</keyword>
<protein>
    <recommendedName>
        <fullName evidence="3 6">peptidylprolyl isomerase</fullName>
        <ecNumber evidence="3 6">5.2.1.8</ecNumber>
    </recommendedName>
</protein>
<feature type="chain" id="PRO_5026932482" description="peptidylprolyl isomerase" evidence="7">
    <location>
        <begin position="20"/>
        <end position="404"/>
    </location>
</feature>
<dbReference type="PANTHER" id="PTHR43811:SF19">
    <property type="entry name" value="39 KDA FK506-BINDING NUCLEAR PROTEIN"/>
    <property type="match status" value="1"/>
</dbReference>
<organism evidence="9 10">
    <name type="scientific">Pseudoduganella guangdongensis</name>
    <dbReference type="NCBI Taxonomy" id="2692179"/>
    <lineage>
        <taxon>Bacteria</taxon>
        <taxon>Pseudomonadati</taxon>
        <taxon>Pseudomonadota</taxon>
        <taxon>Betaproteobacteria</taxon>
        <taxon>Burkholderiales</taxon>
        <taxon>Oxalobacteraceae</taxon>
        <taxon>Telluria group</taxon>
        <taxon>Pseudoduganella</taxon>
    </lineage>
</organism>
<feature type="signal peptide" evidence="7">
    <location>
        <begin position="1"/>
        <end position="19"/>
    </location>
</feature>
<dbReference type="SUPFAM" id="SSF54534">
    <property type="entry name" value="FKBP-like"/>
    <property type="match status" value="3"/>
</dbReference>
<feature type="domain" description="PPIase FKBP-type" evidence="8">
    <location>
        <begin position="182"/>
        <end position="281"/>
    </location>
</feature>
<gene>
    <name evidence="9" type="ORF">GTP41_04110</name>
</gene>
<reference evidence="9 10" key="1">
    <citation type="submission" date="2019-12" db="EMBL/GenBank/DDBJ databases">
        <title>Novel species isolated from a subtropical stream in China.</title>
        <authorList>
            <person name="Lu H."/>
        </authorList>
    </citation>
    <scope>NUCLEOTIDE SEQUENCE [LARGE SCALE GENOMIC DNA]</scope>
    <source>
        <strain evidence="9 10">DS3</strain>
    </source>
</reference>
<evidence type="ECO:0000259" key="8">
    <source>
        <dbReference type="PROSITE" id="PS50059"/>
    </source>
</evidence>
<dbReference type="Proteomes" id="UP000448575">
    <property type="component" value="Unassembled WGS sequence"/>
</dbReference>
<sequence>MKNSMYKVMAAMACAAILAACGGGSSDSSTTTPPPPQPAYAQTDIEEGNGTRVASVGDVVTVEYTGWLYDAAAQDKKSAKSFETNKGGTPAAMSLGFGTTRLVGWDKGLLGMKVGGERTLILPASMAFGEAGFVKDGATLVPANTAVVYEMKLLSINALIPPQPVFTKTDTVVGTGTEAAANHLVGIHYTGYLYDDTKSDKKGAQFETSRNGSPFAFLLDVNSRIVGWDKGILGMKLGGKRTLLIPASMAYTFRGHNDAQGNVLVPPHTAVVYEMELTSLVTTPAAQTVQPAFTKIDTSTGSGTVAVQAKDKVTVHYNGYLYNDGVTDKRGAKFDSSIDKGTPFTFEVGTGVIEGWSQGVVGMKVGSKRTLIIPANLAYGSAVQGSIPANSPLIFDIEVLSITR</sequence>
<dbReference type="EMBL" id="WWCJ01000002">
    <property type="protein sequence ID" value="MYN01279.1"/>
    <property type="molecule type" value="Genomic_DNA"/>
</dbReference>
<name>A0A6N9HCW2_9BURK</name>
<comment type="similarity">
    <text evidence="2">Belongs to the FKBP-type PPIase family.</text>
</comment>
<evidence type="ECO:0000256" key="2">
    <source>
        <dbReference type="ARBA" id="ARBA00006577"/>
    </source>
</evidence>
<dbReference type="AlphaFoldDB" id="A0A6N9HCW2"/>
<dbReference type="InterPro" id="IPR046357">
    <property type="entry name" value="PPIase_dom_sf"/>
</dbReference>
<dbReference type="InterPro" id="IPR001179">
    <property type="entry name" value="PPIase_FKBP_dom"/>
</dbReference>
<feature type="domain" description="PPIase FKBP-type" evidence="8">
    <location>
        <begin position="57"/>
        <end position="157"/>
    </location>
</feature>
<keyword evidence="7" id="KW-0732">Signal</keyword>
<dbReference type="PROSITE" id="PS50059">
    <property type="entry name" value="FKBP_PPIASE"/>
    <property type="match status" value="3"/>
</dbReference>
<dbReference type="GO" id="GO:0003755">
    <property type="term" value="F:peptidyl-prolyl cis-trans isomerase activity"/>
    <property type="evidence" value="ECO:0007669"/>
    <property type="project" value="UniProtKB-KW"/>
</dbReference>
<keyword evidence="4 6" id="KW-0697">Rotamase</keyword>
<evidence type="ECO:0000256" key="6">
    <source>
        <dbReference type="PROSITE-ProRule" id="PRU00277"/>
    </source>
</evidence>
<dbReference type="Pfam" id="PF00254">
    <property type="entry name" value="FKBP_C"/>
    <property type="match status" value="3"/>
</dbReference>
<keyword evidence="5 6" id="KW-0413">Isomerase</keyword>
<comment type="caution">
    <text evidence="9">The sequence shown here is derived from an EMBL/GenBank/DDBJ whole genome shotgun (WGS) entry which is preliminary data.</text>
</comment>
<evidence type="ECO:0000256" key="3">
    <source>
        <dbReference type="ARBA" id="ARBA00013194"/>
    </source>
</evidence>
<accession>A0A6N9HCW2</accession>
<evidence type="ECO:0000313" key="10">
    <source>
        <dbReference type="Proteomes" id="UP000448575"/>
    </source>
</evidence>
<proteinExistence type="inferred from homology"/>
<dbReference type="EC" id="5.2.1.8" evidence="3 6"/>
<dbReference type="PANTHER" id="PTHR43811">
    <property type="entry name" value="FKBP-TYPE PEPTIDYL-PROLYL CIS-TRANS ISOMERASE FKPA"/>
    <property type="match status" value="1"/>
</dbReference>
<evidence type="ECO:0000256" key="4">
    <source>
        <dbReference type="ARBA" id="ARBA00023110"/>
    </source>
</evidence>